<gene>
    <name evidence="1" type="ORF">ALEPTO_LOCUS9358</name>
</gene>
<dbReference type="EMBL" id="CAJVPS010007044">
    <property type="protein sequence ID" value="CAG8631163.1"/>
    <property type="molecule type" value="Genomic_DNA"/>
</dbReference>
<evidence type="ECO:0000313" key="2">
    <source>
        <dbReference type="Proteomes" id="UP000789508"/>
    </source>
</evidence>
<dbReference type="Proteomes" id="UP000789508">
    <property type="component" value="Unassembled WGS sequence"/>
</dbReference>
<name>A0A9N9DAH4_9GLOM</name>
<dbReference type="AlphaFoldDB" id="A0A9N9DAH4"/>
<accession>A0A9N9DAH4</accession>
<sequence>MQPNIFPTTVSCVQDKIQTTTSLAIAITIARIEKNSIVNIQKEIKEFGKQAFKRGINAINNGGKIAKINMIDTGRIMSTADLNINVNKIVISMDQVKADATMVTLSMPNVAYNMDGIKMK</sequence>
<protein>
    <submittedName>
        <fullName evidence="1">10687_t:CDS:1</fullName>
    </submittedName>
</protein>
<keyword evidence="2" id="KW-1185">Reference proteome</keyword>
<reference evidence="1" key="1">
    <citation type="submission" date="2021-06" db="EMBL/GenBank/DDBJ databases">
        <authorList>
            <person name="Kallberg Y."/>
            <person name="Tangrot J."/>
            <person name="Rosling A."/>
        </authorList>
    </citation>
    <scope>NUCLEOTIDE SEQUENCE</scope>
    <source>
        <strain evidence="1">FL130A</strain>
    </source>
</reference>
<comment type="caution">
    <text evidence="1">The sequence shown here is derived from an EMBL/GenBank/DDBJ whole genome shotgun (WGS) entry which is preliminary data.</text>
</comment>
<dbReference type="OrthoDB" id="2426287at2759"/>
<evidence type="ECO:0000313" key="1">
    <source>
        <dbReference type="EMBL" id="CAG8631163.1"/>
    </source>
</evidence>
<organism evidence="1 2">
    <name type="scientific">Ambispora leptoticha</name>
    <dbReference type="NCBI Taxonomy" id="144679"/>
    <lineage>
        <taxon>Eukaryota</taxon>
        <taxon>Fungi</taxon>
        <taxon>Fungi incertae sedis</taxon>
        <taxon>Mucoromycota</taxon>
        <taxon>Glomeromycotina</taxon>
        <taxon>Glomeromycetes</taxon>
        <taxon>Archaeosporales</taxon>
        <taxon>Ambisporaceae</taxon>
        <taxon>Ambispora</taxon>
    </lineage>
</organism>
<proteinExistence type="predicted"/>
<feature type="non-terminal residue" evidence="1">
    <location>
        <position position="120"/>
    </location>
</feature>